<sequence length="425" mass="45075">MSKNLGPGPMHRSETTSSASPVASSSGRHFGVTHYARPLAGLGMVVAVALVIALAVGLFRGSFSESVPVTVISDRAGLVMNPDAKVKMRGVEVGKVDSIEHRPDGTAALHLAIEPSQMRLIPENVGVDIESTTVFGAKSVQFVTPPEPSATPLSAGQILRGDRVMVEINTVFQDLVAVLDRIDPAKLNQTLGAISSAFSGRGESMGQTLSDFNALLAELEPSLPNLARDMELTAPVAAAYADIAPDLMRTMQSSTRISDGIVEEQNNLDAFLVSAIGLADIGNEVVGGNREAVSEVLRLVAPTTDLFNEYAKAINCTLEGMSYVLHQPPQMDPGVVVNVAFTLGIERYRYPRNLPKVAAKGGPNCMGLPYIGFGNRSKYLVTDTNANPWQYGNQGILLNSDGLKQMLFGPLDGPPRNTAQIGQPG</sequence>
<protein>
    <submittedName>
        <fullName evidence="5">Virulence factor</fullName>
    </submittedName>
</protein>
<keyword evidence="2" id="KW-0472">Membrane</keyword>
<name>A0A6S6P6M4_9MYCO</name>
<feature type="domain" description="Mammalian cell entry C-terminal" evidence="4">
    <location>
        <begin position="149"/>
        <end position="363"/>
    </location>
</feature>
<feature type="region of interest" description="Disordered" evidence="1">
    <location>
        <begin position="1"/>
        <end position="25"/>
    </location>
</feature>
<dbReference type="AlphaFoldDB" id="A0A6S6P6M4"/>
<dbReference type="RefSeq" id="WP_185292213.1">
    <property type="nucleotide sequence ID" value="NZ_AP023287.1"/>
</dbReference>
<dbReference type="Pfam" id="PF02470">
    <property type="entry name" value="MlaD"/>
    <property type="match status" value="1"/>
</dbReference>
<keyword evidence="2" id="KW-1133">Transmembrane helix</keyword>
<dbReference type="NCBIfam" id="TIGR00996">
    <property type="entry name" value="Mtu_fam_mce"/>
    <property type="match status" value="1"/>
</dbReference>
<proteinExistence type="predicted"/>
<keyword evidence="2" id="KW-0812">Transmembrane</keyword>
<dbReference type="GO" id="GO:0051701">
    <property type="term" value="P:biological process involved in interaction with host"/>
    <property type="evidence" value="ECO:0007669"/>
    <property type="project" value="TreeGrafter"/>
</dbReference>
<dbReference type="PANTHER" id="PTHR33371:SF19">
    <property type="entry name" value="MCE-FAMILY PROTEIN MCE4A"/>
    <property type="match status" value="1"/>
</dbReference>
<feature type="compositionally biased region" description="Low complexity" evidence="1">
    <location>
        <begin position="15"/>
        <end position="25"/>
    </location>
</feature>
<evidence type="ECO:0000256" key="1">
    <source>
        <dbReference type="SAM" id="MobiDB-lite"/>
    </source>
</evidence>
<dbReference type="Pfam" id="PF11887">
    <property type="entry name" value="Mce4_CUP1"/>
    <property type="match status" value="1"/>
</dbReference>
<dbReference type="PANTHER" id="PTHR33371">
    <property type="entry name" value="INTERMEMBRANE PHOSPHOLIPID TRANSPORT SYSTEM BINDING PROTEIN MLAD-RELATED"/>
    <property type="match status" value="1"/>
</dbReference>
<dbReference type="Proteomes" id="UP000515734">
    <property type="component" value="Chromosome"/>
</dbReference>
<dbReference type="InterPro" id="IPR005693">
    <property type="entry name" value="Mce"/>
</dbReference>
<reference evidence="5 6" key="1">
    <citation type="submission" date="2020-07" db="EMBL/GenBank/DDBJ databases">
        <title>Complete genome sequence of Mycolicibacterium litorale like strain isolated from cardiac implantable electronic device infection.</title>
        <authorList>
            <person name="Fukano H."/>
            <person name="Miyama H."/>
            <person name="Hoshino Y."/>
        </authorList>
    </citation>
    <scope>NUCLEOTIDE SEQUENCE [LARGE SCALE GENOMIC DNA]</scope>
    <source>
        <strain evidence="5 6">NIIDNTM18</strain>
    </source>
</reference>
<dbReference type="InterPro" id="IPR003399">
    <property type="entry name" value="Mce/MlaD"/>
</dbReference>
<dbReference type="EMBL" id="AP023287">
    <property type="protein sequence ID" value="BCI54284.1"/>
    <property type="molecule type" value="Genomic_DNA"/>
</dbReference>
<dbReference type="InterPro" id="IPR052336">
    <property type="entry name" value="MlaD_Phospholipid_Transporter"/>
</dbReference>
<evidence type="ECO:0000259" key="3">
    <source>
        <dbReference type="Pfam" id="PF02470"/>
    </source>
</evidence>
<feature type="transmembrane region" description="Helical" evidence="2">
    <location>
        <begin position="39"/>
        <end position="59"/>
    </location>
</feature>
<evidence type="ECO:0000259" key="4">
    <source>
        <dbReference type="Pfam" id="PF11887"/>
    </source>
</evidence>
<dbReference type="InterPro" id="IPR024516">
    <property type="entry name" value="Mce_C"/>
</dbReference>
<organism evidence="5 6">
    <name type="scientific">Mycolicibacterium litorale</name>
    <dbReference type="NCBI Taxonomy" id="758802"/>
    <lineage>
        <taxon>Bacteria</taxon>
        <taxon>Bacillati</taxon>
        <taxon>Actinomycetota</taxon>
        <taxon>Actinomycetes</taxon>
        <taxon>Mycobacteriales</taxon>
        <taxon>Mycobacteriaceae</taxon>
        <taxon>Mycolicibacterium</taxon>
    </lineage>
</organism>
<evidence type="ECO:0000313" key="5">
    <source>
        <dbReference type="EMBL" id="BCI54284.1"/>
    </source>
</evidence>
<evidence type="ECO:0000313" key="6">
    <source>
        <dbReference type="Proteomes" id="UP000515734"/>
    </source>
</evidence>
<feature type="domain" description="Mce/MlaD" evidence="3">
    <location>
        <begin position="67"/>
        <end position="143"/>
    </location>
</feature>
<gene>
    <name evidence="5" type="ORF">NIIDNTM18_35620</name>
</gene>
<dbReference type="GO" id="GO:0005576">
    <property type="term" value="C:extracellular region"/>
    <property type="evidence" value="ECO:0007669"/>
    <property type="project" value="TreeGrafter"/>
</dbReference>
<accession>A0A6S6P6M4</accession>
<evidence type="ECO:0000256" key="2">
    <source>
        <dbReference type="SAM" id="Phobius"/>
    </source>
</evidence>